<dbReference type="EMBL" id="SEUK01000046">
    <property type="protein sequence ID" value="KAA1161607.1"/>
    <property type="molecule type" value="Genomic_DNA"/>
</dbReference>
<dbReference type="SUPFAM" id="SSF46785">
    <property type="entry name" value="Winged helix' DNA-binding domain"/>
    <property type="match status" value="1"/>
</dbReference>
<reference evidence="12 13" key="2">
    <citation type="submission" date="2019-01" db="EMBL/GenBank/DDBJ databases">
        <title>Genome sequences of marine Pseudoalteromonas species.</title>
        <authorList>
            <person name="Boraston A.B."/>
            <person name="Hehemann J.-H."/>
            <person name="Vickers C.J."/>
            <person name="Salama-Alber O."/>
            <person name="Abe K."/>
            <person name="Hettle A.J."/>
        </authorList>
    </citation>
    <scope>NUCLEOTIDE SEQUENCE [LARGE SCALE GENOMIC DNA]</scope>
    <source>
        <strain evidence="9 13">PS42</strain>
        <strain evidence="8 12">PS47</strain>
    </source>
</reference>
<dbReference type="Pfam" id="PF07729">
    <property type="entry name" value="FCD"/>
    <property type="match status" value="1"/>
</dbReference>
<dbReference type="InterPro" id="IPR036390">
    <property type="entry name" value="WH_DNA-bd_sf"/>
</dbReference>
<keyword evidence="2" id="KW-0805">Transcription regulation</keyword>
<evidence type="ECO:0000313" key="9">
    <source>
        <dbReference type="EMBL" id="KAA1161607.1"/>
    </source>
</evidence>
<evidence type="ECO:0000256" key="2">
    <source>
        <dbReference type="ARBA" id="ARBA00023015"/>
    </source>
</evidence>
<proteinExistence type="predicted"/>
<dbReference type="InterPro" id="IPR000524">
    <property type="entry name" value="Tscrpt_reg_HTH_GntR"/>
</dbReference>
<evidence type="ECO:0000256" key="3">
    <source>
        <dbReference type="ARBA" id="ARBA00023125"/>
    </source>
</evidence>
<evidence type="ECO:0000256" key="6">
    <source>
        <dbReference type="ARBA" id="ARBA00039592"/>
    </source>
</evidence>
<evidence type="ECO:0000313" key="13">
    <source>
        <dbReference type="Proteomes" id="UP000324162"/>
    </source>
</evidence>
<comment type="function">
    <text evidence="5">Transcriptional repressor for the pyruvate dehydrogenase complex genes aceEF and lpd.</text>
</comment>
<keyword evidence="12" id="KW-1185">Reference proteome</keyword>
<gene>
    <name evidence="9" type="primary">pdhR</name>
    <name evidence="10" type="ORF">DC53_19500</name>
    <name evidence="9" type="ORF">EU508_07200</name>
    <name evidence="8" type="ORF">EU509_19120</name>
</gene>
<dbReference type="InterPro" id="IPR036388">
    <property type="entry name" value="WH-like_DNA-bd_sf"/>
</dbReference>
<keyword evidence="4" id="KW-0804">Transcription</keyword>
<keyword evidence="3" id="KW-0238">DNA-binding</keyword>
<dbReference type="RefSeq" id="WP_002957764.1">
    <property type="nucleotide sequence ID" value="NZ_JBBMQV010000004.1"/>
</dbReference>
<dbReference type="NCBIfam" id="NF007001">
    <property type="entry name" value="PRK09464.1"/>
    <property type="match status" value="1"/>
</dbReference>
<dbReference type="Gene3D" id="1.20.120.530">
    <property type="entry name" value="GntR ligand-binding domain-like"/>
    <property type="match status" value="1"/>
</dbReference>
<dbReference type="GeneID" id="88776655"/>
<keyword evidence="9" id="KW-0670">Pyruvate</keyword>
<dbReference type="EMBL" id="SEUJ01000078">
    <property type="protein sequence ID" value="KAA1150241.1"/>
    <property type="molecule type" value="Genomic_DNA"/>
</dbReference>
<evidence type="ECO:0000256" key="5">
    <source>
        <dbReference type="ARBA" id="ARBA00037357"/>
    </source>
</evidence>
<dbReference type="GO" id="GO:0003677">
    <property type="term" value="F:DNA binding"/>
    <property type="evidence" value="ECO:0007669"/>
    <property type="project" value="UniProtKB-KW"/>
</dbReference>
<dbReference type="Proteomes" id="UP000027154">
    <property type="component" value="Unassembled WGS sequence"/>
</dbReference>
<dbReference type="Pfam" id="PF00392">
    <property type="entry name" value="GntR"/>
    <property type="match status" value="1"/>
</dbReference>
<dbReference type="SMART" id="SM00345">
    <property type="entry name" value="HTH_GNTR"/>
    <property type="match status" value="1"/>
</dbReference>
<feature type="domain" description="HTH gntR-type" evidence="7">
    <location>
        <begin position="8"/>
        <end position="76"/>
    </location>
</feature>
<evidence type="ECO:0000313" key="11">
    <source>
        <dbReference type="Proteomes" id="UP000027154"/>
    </source>
</evidence>
<comment type="caution">
    <text evidence="9">The sequence shown here is derived from an EMBL/GenBank/DDBJ whole genome shotgun (WGS) entry which is preliminary data.</text>
</comment>
<dbReference type="SMART" id="SM00895">
    <property type="entry name" value="FCD"/>
    <property type="match status" value="1"/>
</dbReference>
<dbReference type="Proteomes" id="UP000324162">
    <property type="component" value="Unassembled WGS sequence"/>
</dbReference>
<keyword evidence="1" id="KW-0678">Repressor</keyword>
<dbReference type="Proteomes" id="UP000322915">
    <property type="component" value="Unassembled WGS sequence"/>
</dbReference>
<reference evidence="10 11" key="1">
    <citation type="submission" date="2014-04" db="EMBL/GenBank/DDBJ databases">
        <title>Pseudoalteromonas galatheae sp. nov., isolated from a deep-sea polychaete near Canal Concepcion, Chile.</title>
        <authorList>
            <person name="Machado H.R."/>
            <person name="Gram L."/>
            <person name="Vynne N.G."/>
        </authorList>
    </citation>
    <scope>NUCLEOTIDE SEQUENCE [LARGE SCALE GENOMIC DNA]</scope>
    <source>
        <strain evidence="10 11">KMM216</strain>
    </source>
</reference>
<dbReference type="PANTHER" id="PTHR43537">
    <property type="entry name" value="TRANSCRIPTIONAL REGULATOR, GNTR FAMILY"/>
    <property type="match status" value="1"/>
</dbReference>
<dbReference type="InterPro" id="IPR008920">
    <property type="entry name" value="TF_FadR/GntR_C"/>
</dbReference>
<dbReference type="Gene3D" id="1.10.10.10">
    <property type="entry name" value="Winged helix-like DNA-binding domain superfamily/Winged helix DNA-binding domain"/>
    <property type="match status" value="1"/>
</dbReference>
<dbReference type="FunFam" id="1.10.10.10:FF:000048">
    <property type="entry name" value="Pyruvate dehydrogenase complex transcriptional repressor"/>
    <property type="match status" value="1"/>
</dbReference>
<evidence type="ECO:0000259" key="7">
    <source>
        <dbReference type="PROSITE" id="PS50949"/>
    </source>
</evidence>
<dbReference type="AlphaFoldDB" id="A0A063KI43"/>
<accession>A0A063KI43</accession>
<dbReference type="SUPFAM" id="SSF48008">
    <property type="entry name" value="GntR ligand-binding domain-like"/>
    <property type="match status" value="1"/>
</dbReference>
<dbReference type="PROSITE" id="PS50949">
    <property type="entry name" value="HTH_GNTR"/>
    <property type="match status" value="1"/>
</dbReference>
<evidence type="ECO:0000256" key="4">
    <source>
        <dbReference type="ARBA" id="ARBA00023163"/>
    </source>
</evidence>
<dbReference type="OrthoDB" id="5450856at2"/>
<name>A0A063KI43_9GAMM</name>
<evidence type="ECO:0000313" key="12">
    <source>
        <dbReference type="Proteomes" id="UP000322915"/>
    </source>
</evidence>
<sequence length="249" mass="27833">MSLKIKAAKLSDVILQQLENMILEGSLAPGEKLPPERELAKQFEVSRPSLREAIQKLEAKGLVTRRQGGGTFVKNQLEEGLTDPLFDLISKHPESQFDLLEFRHALEGIAAYYAALRGTSNDFSKVKQSFDEIALVNDDLQQKAKAINAFHFSVAEASHNVVLLHLVRGMKALLEQNVLQNLTVLLKKSDISSQLAQHRRLLMDAVIDGNPEQARLASNAHLAFIEEALLEAGKEHSRIERSLRRTKQN</sequence>
<dbReference type="InterPro" id="IPR011711">
    <property type="entry name" value="GntR_C"/>
</dbReference>
<dbReference type="PANTHER" id="PTHR43537:SF34">
    <property type="entry name" value="PYRUVATE DEHYDROGENASE COMPLEX REPRESSOR"/>
    <property type="match status" value="1"/>
</dbReference>
<protein>
    <recommendedName>
        <fullName evidence="6">Pyruvate dehydrogenase complex repressor</fullName>
    </recommendedName>
</protein>
<evidence type="ECO:0000256" key="1">
    <source>
        <dbReference type="ARBA" id="ARBA00022491"/>
    </source>
</evidence>
<evidence type="ECO:0000313" key="10">
    <source>
        <dbReference type="EMBL" id="KDC48580.1"/>
    </source>
</evidence>
<evidence type="ECO:0000313" key="8">
    <source>
        <dbReference type="EMBL" id="KAA1150241.1"/>
    </source>
</evidence>
<organism evidence="9 13">
    <name type="scientific">Pseudoalteromonas fuliginea</name>
    <dbReference type="NCBI Taxonomy" id="1872678"/>
    <lineage>
        <taxon>Bacteria</taxon>
        <taxon>Pseudomonadati</taxon>
        <taxon>Pseudomonadota</taxon>
        <taxon>Gammaproteobacteria</taxon>
        <taxon>Alteromonadales</taxon>
        <taxon>Pseudoalteromonadaceae</taxon>
        <taxon>Pseudoalteromonas</taxon>
    </lineage>
</organism>
<dbReference type="GO" id="GO:0003700">
    <property type="term" value="F:DNA-binding transcription factor activity"/>
    <property type="evidence" value="ECO:0007669"/>
    <property type="project" value="InterPro"/>
</dbReference>
<dbReference type="EMBL" id="JJNZ01000089">
    <property type="protein sequence ID" value="KDC48580.1"/>
    <property type="molecule type" value="Genomic_DNA"/>
</dbReference>
<dbReference type="CDD" id="cd07377">
    <property type="entry name" value="WHTH_GntR"/>
    <property type="match status" value="1"/>
</dbReference>
<dbReference type="PRINTS" id="PR00035">
    <property type="entry name" value="HTHGNTR"/>
</dbReference>